<dbReference type="InterPro" id="IPR013321">
    <property type="entry name" value="Arc_rbn_hlx_hlx"/>
</dbReference>
<organism evidence="1 2">
    <name type="scientific">Tenggerimyces flavus</name>
    <dbReference type="NCBI Taxonomy" id="1708749"/>
    <lineage>
        <taxon>Bacteria</taxon>
        <taxon>Bacillati</taxon>
        <taxon>Actinomycetota</taxon>
        <taxon>Actinomycetes</taxon>
        <taxon>Propionibacteriales</taxon>
        <taxon>Nocardioidaceae</taxon>
        <taxon>Tenggerimyces</taxon>
    </lineage>
</organism>
<comment type="caution">
    <text evidence="1">The sequence shown here is derived from an EMBL/GenBank/DDBJ whole genome shotgun (WGS) entry which is preliminary data.</text>
</comment>
<gene>
    <name evidence="1" type="ORF">ACFOUW_28445</name>
</gene>
<keyword evidence="2" id="KW-1185">Reference proteome</keyword>
<dbReference type="Proteomes" id="UP001595699">
    <property type="component" value="Unassembled WGS sequence"/>
</dbReference>
<name>A0ABV7YL41_9ACTN</name>
<reference evidence="2" key="1">
    <citation type="journal article" date="2019" name="Int. J. Syst. Evol. Microbiol.">
        <title>The Global Catalogue of Microorganisms (GCM) 10K type strain sequencing project: providing services to taxonomists for standard genome sequencing and annotation.</title>
        <authorList>
            <consortium name="The Broad Institute Genomics Platform"/>
            <consortium name="The Broad Institute Genome Sequencing Center for Infectious Disease"/>
            <person name="Wu L."/>
            <person name="Ma J."/>
        </authorList>
    </citation>
    <scope>NUCLEOTIDE SEQUENCE [LARGE SCALE GENOMIC DNA]</scope>
    <source>
        <strain evidence="2">CGMCC 4.7241</strain>
    </source>
</reference>
<evidence type="ECO:0000313" key="2">
    <source>
        <dbReference type="Proteomes" id="UP001595699"/>
    </source>
</evidence>
<dbReference type="RefSeq" id="WP_205121553.1">
    <property type="nucleotide sequence ID" value="NZ_JAFBCM010000001.1"/>
</dbReference>
<dbReference type="EMBL" id="JBHRZH010000033">
    <property type="protein sequence ID" value="MFC3764800.1"/>
    <property type="molecule type" value="Genomic_DNA"/>
</dbReference>
<sequence length="62" mass="6869">MRKPTRDAEGRSTDAVTSDDLRWFSRTFADLADPDVLDQAWTCRPGGAADIEGQRRAAFPEA</sequence>
<accession>A0ABV7YL41</accession>
<proteinExistence type="predicted"/>
<evidence type="ECO:0000313" key="1">
    <source>
        <dbReference type="EMBL" id="MFC3764800.1"/>
    </source>
</evidence>
<dbReference type="Gene3D" id="1.10.1220.10">
    <property type="entry name" value="Met repressor-like"/>
    <property type="match status" value="1"/>
</dbReference>
<protein>
    <submittedName>
        <fullName evidence="1">Uncharacterized protein</fullName>
    </submittedName>
</protein>